<sequence>MNPALAQIIQVACMFIGAIVFVAVFGAVGQVWSNRIRQKRHDQKTKPS</sequence>
<dbReference type="EMBL" id="JAAOLX010000005">
    <property type="protein sequence ID" value="NHQ86782.1"/>
    <property type="molecule type" value="Genomic_DNA"/>
</dbReference>
<keyword evidence="3" id="KW-1185">Reference proteome</keyword>
<accession>A0ABX0KWC9</accession>
<evidence type="ECO:0000313" key="2">
    <source>
        <dbReference type="EMBL" id="NHQ86782.1"/>
    </source>
</evidence>
<comment type="caution">
    <text evidence="2">The sequence shown here is derived from an EMBL/GenBank/DDBJ whole genome shotgun (WGS) entry which is preliminary data.</text>
</comment>
<dbReference type="Proteomes" id="UP000712570">
    <property type="component" value="Unassembled WGS sequence"/>
</dbReference>
<proteinExistence type="predicted"/>
<reference evidence="2 3" key="1">
    <citation type="submission" date="2020-03" db="EMBL/GenBank/DDBJ databases">
        <title>Draft genome sequence of environmentally isolated violet-colored cultures.</title>
        <authorList>
            <person name="Wilson H.S."/>
        </authorList>
    </citation>
    <scope>NUCLEOTIDE SEQUENCE [LARGE SCALE GENOMIC DNA]</scope>
    <source>
        <strain evidence="2 3">HSC-16F04</strain>
    </source>
</reference>
<protein>
    <submittedName>
        <fullName evidence="2">Uncharacterized protein</fullName>
    </submittedName>
</protein>
<name>A0ABX0KWC9_9NEIS</name>
<feature type="transmembrane region" description="Helical" evidence="1">
    <location>
        <begin position="6"/>
        <end position="32"/>
    </location>
</feature>
<gene>
    <name evidence="2" type="ORF">HA050_11700</name>
</gene>
<evidence type="ECO:0000256" key="1">
    <source>
        <dbReference type="SAM" id="Phobius"/>
    </source>
</evidence>
<keyword evidence="1" id="KW-1133">Transmembrane helix</keyword>
<keyword evidence="1" id="KW-0812">Transmembrane</keyword>
<keyword evidence="1" id="KW-0472">Membrane</keyword>
<organism evidence="2 3">
    <name type="scientific">Iodobacter violaceini</name>
    <dbReference type="NCBI Taxonomy" id="3044271"/>
    <lineage>
        <taxon>Bacteria</taxon>
        <taxon>Pseudomonadati</taxon>
        <taxon>Pseudomonadota</taxon>
        <taxon>Betaproteobacteria</taxon>
        <taxon>Neisseriales</taxon>
        <taxon>Chitinibacteraceae</taxon>
        <taxon>Iodobacter</taxon>
    </lineage>
</organism>
<dbReference type="RefSeq" id="WP_166826146.1">
    <property type="nucleotide sequence ID" value="NZ_JAAOLX010000005.1"/>
</dbReference>
<evidence type="ECO:0000313" key="3">
    <source>
        <dbReference type="Proteomes" id="UP000712570"/>
    </source>
</evidence>